<dbReference type="PANTHER" id="PTHR45791:SF1">
    <property type="entry name" value="CALCIUM AND INTEGRIN BINDING FAMILY MEMBER 1"/>
    <property type="match status" value="1"/>
</dbReference>
<evidence type="ECO:0000256" key="3">
    <source>
        <dbReference type="ARBA" id="ARBA00022842"/>
    </source>
</evidence>
<keyword evidence="3" id="KW-0460">Magnesium</keyword>
<evidence type="ECO:0000313" key="5">
    <source>
        <dbReference type="EMBL" id="CAD7282848.1"/>
    </source>
</evidence>
<keyword evidence="6" id="KW-1185">Reference proteome</keyword>
<dbReference type="EMBL" id="OA886447">
    <property type="protein sequence ID" value="CAD7282848.1"/>
    <property type="molecule type" value="Genomic_DNA"/>
</dbReference>
<evidence type="ECO:0000259" key="4">
    <source>
        <dbReference type="PROSITE" id="PS50222"/>
    </source>
</evidence>
<dbReference type="InterPro" id="IPR002048">
    <property type="entry name" value="EF_hand_dom"/>
</dbReference>
<gene>
    <name evidence="5" type="ORF">NMOB1V02_LOCUS10466</name>
</gene>
<evidence type="ECO:0000313" key="6">
    <source>
        <dbReference type="Proteomes" id="UP000678499"/>
    </source>
</evidence>
<organism evidence="5">
    <name type="scientific">Notodromas monacha</name>
    <dbReference type="NCBI Taxonomy" id="399045"/>
    <lineage>
        <taxon>Eukaryota</taxon>
        <taxon>Metazoa</taxon>
        <taxon>Ecdysozoa</taxon>
        <taxon>Arthropoda</taxon>
        <taxon>Crustacea</taxon>
        <taxon>Oligostraca</taxon>
        <taxon>Ostracoda</taxon>
        <taxon>Podocopa</taxon>
        <taxon>Podocopida</taxon>
        <taxon>Cypridocopina</taxon>
        <taxon>Cypridoidea</taxon>
        <taxon>Cyprididae</taxon>
        <taxon>Notodromas</taxon>
    </lineage>
</organism>
<dbReference type="PROSITE" id="PS50222">
    <property type="entry name" value="EF_HAND_2"/>
    <property type="match status" value="1"/>
</dbReference>
<dbReference type="GO" id="GO:0005509">
    <property type="term" value="F:calcium ion binding"/>
    <property type="evidence" value="ECO:0007669"/>
    <property type="project" value="InterPro"/>
</dbReference>
<name>A0A7R9BYW2_9CRUS</name>
<evidence type="ECO:0000256" key="2">
    <source>
        <dbReference type="ARBA" id="ARBA00022737"/>
    </source>
</evidence>
<dbReference type="Proteomes" id="UP000678499">
    <property type="component" value="Unassembled WGS sequence"/>
</dbReference>
<feature type="domain" description="EF-hand" evidence="4">
    <location>
        <begin position="60"/>
        <end position="95"/>
    </location>
</feature>
<proteinExistence type="predicted"/>
<dbReference type="OrthoDB" id="114727at2759"/>
<sequence>MGGKQSSQLDIDDVDDYVALSFLTRRQVYSIFKVFSSEEDDAMSFEDFIDLASVFSEEADEKLKAAYVFQMFDFDEDEAIGFADLEELVRRLTSSSKNSGLINPAFRSESDLARSSSQGKRIEKAVHEDALPKETLQKIVEQVLSQSVMGKAKEISYQEFVHLTSKLPDFASAFTIHF</sequence>
<dbReference type="EMBL" id="CAJPEX010004410">
    <property type="protein sequence ID" value="CAG0923000.1"/>
    <property type="molecule type" value="Genomic_DNA"/>
</dbReference>
<dbReference type="InterPro" id="IPR011992">
    <property type="entry name" value="EF-hand-dom_pair"/>
</dbReference>
<keyword evidence="1" id="KW-0479">Metal-binding</keyword>
<dbReference type="Gene3D" id="1.10.238.10">
    <property type="entry name" value="EF-hand"/>
    <property type="match status" value="1"/>
</dbReference>
<evidence type="ECO:0000256" key="1">
    <source>
        <dbReference type="ARBA" id="ARBA00022723"/>
    </source>
</evidence>
<dbReference type="GO" id="GO:0000287">
    <property type="term" value="F:magnesium ion binding"/>
    <property type="evidence" value="ECO:0007669"/>
    <property type="project" value="TreeGrafter"/>
</dbReference>
<dbReference type="PANTHER" id="PTHR45791">
    <property type="entry name" value="CALCIUM AND INTEGRIN BINDING FAMILY MEMBER 2"/>
    <property type="match status" value="1"/>
</dbReference>
<protein>
    <recommendedName>
        <fullName evidence="4">EF-hand domain-containing protein</fullName>
    </recommendedName>
</protein>
<dbReference type="SUPFAM" id="SSF47473">
    <property type="entry name" value="EF-hand"/>
    <property type="match status" value="1"/>
</dbReference>
<keyword evidence="2" id="KW-0677">Repeat</keyword>
<dbReference type="InterPro" id="IPR051433">
    <property type="entry name" value="CIBP"/>
</dbReference>
<accession>A0A7R9BYW2</accession>
<dbReference type="AlphaFoldDB" id="A0A7R9BYW2"/>
<reference evidence="5" key="1">
    <citation type="submission" date="2020-11" db="EMBL/GenBank/DDBJ databases">
        <authorList>
            <person name="Tran Van P."/>
        </authorList>
    </citation>
    <scope>NUCLEOTIDE SEQUENCE</scope>
</reference>